<proteinExistence type="predicted"/>
<feature type="compositionally biased region" description="Low complexity" evidence="2">
    <location>
        <begin position="136"/>
        <end position="145"/>
    </location>
</feature>
<dbReference type="Proteomes" id="UP001648503">
    <property type="component" value="Unassembled WGS sequence"/>
</dbReference>
<evidence type="ECO:0000313" key="4">
    <source>
        <dbReference type="Proteomes" id="UP001648503"/>
    </source>
</evidence>
<gene>
    <name evidence="3" type="ORF">BASA50_003761</name>
</gene>
<feature type="coiled-coil region" evidence="1">
    <location>
        <begin position="282"/>
        <end position="316"/>
    </location>
</feature>
<evidence type="ECO:0000256" key="2">
    <source>
        <dbReference type="SAM" id="MobiDB-lite"/>
    </source>
</evidence>
<feature type="compositionally biased region" description="Polar residues" evidence="2">
    <location>
        <begin position="146"/>
        <end position="160"/>
    </location>
</feature>
<name>A0ABQ8FIE3_9FUNG</name>
<keyword evidence="1" id="KW-0175">Coiled coil</keyword>
<evidence type="ECO:0000313" key="3">
    <source>
        <dbReference type="EMBL" id="KAH6598726.1"/>
    </source>
</evidence>
<feature type="region of interest" description="Disordered" evidence="2">
    <location>
        <begin position="108"/>
        <end position="127"/>
    </location>
</feature>
<comment type="caution">
    <text evidence="3">The sequence shown here is derived from an EMBL/GenBank/DDBJ whole genome shotgun (WGS) entry which is preliminary data.</text>
</comment>
<keyword evidence="4" id="KW-1185">Reference proteome</keyword>
<evidence type="ECO:0000256" key="1">
    <source>
        <dbReference type="SAM" id="Coils"/>
    </source>
</evidence>
<feature type="region of interest" description="Disordered" evidence="2">
    <location>
        <begin position="173"/>
        <end position="248"/>
    </location>
</feature>
<sequence>MPIAGLAMGFGIAFAAVVGIVVIVKVIQMQNEHYCHEHYAHHSDRRGRSRSRNRNRSRSPEQRKDSKTRRSSNCNDNPLHSAFIELESLLFSNGPAVMKPTHHSSISTVLDDNTDGHDSYGLRRRQPTGATIAAAAESSNNESNNMHTSEANRSNSSNLAPINDGVYTAVVPQSSDEPYPIPPVLPIASSASSTEQVDQAHADPPQHALAPTVEPTSDERPNDEHHQSKKLIVPTAHSTTAPSDDALPEASLSIPSVAAVEATSSIPLPRWLTLEKSELQHKMDLLTTYEATERELQSAESDVRSATLRRRELTIKQQALKNALYGPSADGPLSLSVETTACVSSAKPPSPPTYIKDIFAAAAVSVEASAAIVNAIEESAPQPAVFMRDLGTPIIFHQVESQGVISGNSVAVVAANPPRVADPSPVDPASINSADSHPTTVRSDDRPAISMEYDISFDPSCTSHIGTKSASTADSPVHIQFSPETHHSVLASTEHPVQSAKSIFWLHESAHLNESHDSSSTPSVPVVPTQLANSISSELQSHSSFDHVQESTSGSYYMHEVGEDEIPESVPWSDDDDGVLLIGHNNS</sequence>
<accession>A0ABQ8FIE3</accession>
<dbReference type="EMBL" id="JAFCIX010000102">
    <property type="protein sequence ID" value="KAH6598726.1"/>
    <property type="molecule type" value="Genomic_DNA"/>
</dbReference>
<feature type="region of interest" description="Disordered" evidence="2">
    <location>
        <begin position="38"/>
        <end position="78"/>
    </location>
</feature>
<feature type="compositionally biased region" description="Basic and acidic residues" evidence="2">
    <location>
        <begin position="217"/>
        <end position="226"/>
    </location>
</feature>
<feature type="compositionally biased region" description="Polar residues" evidence="2">
    <location>
        <begin position="430"/>
        <end position="441"/>
    </location>
</feature>
<feature type="region of interest" description="Disordered" evidence="2">
    <location>
        <begin position="136"/>
        <end position="160"/>
    </location>
</feature>
<feature type="compositionally biased region" description="Basic residues" evidence="2">
    <location>
        <begin position="43"/>
        <end position="57"/>
    </location>
</feature>
<protein>
    <submittedName>
        <fullName evidence="3">Uncharacterized protein</fullName>
    </submittedName>
</protein>
<reference evidence="3 4" key="1">
    <citation type="submission" date="2021-02" db="EMBL/GenBank/DDBJ databases">
        <title>Variation within the Batrachochytrium salamandrivorans European outbreak.</title>
        <authorList>
            <person name="Kelly M."/>
            <person name="Pasmans F."/>
            <person name="Shea T.P."/>
            <person name="Munoz J.F."/>
            <person name="Carranza S."/>
            <person name="Cuomo C.A."/>
            <person name="Martel A."/>
        </authorList>
    </citation>
    <scope>NUCLEOTIDE SEQUENCE [LARGE SCALE GENOMIC DNA]</scope>
    <source>
        <strain evidence="3 4">AMFP18/2</strain>
    </source>
</reference>
<feature type="region of interest" description="Disordered" evidence="2">
    <location>
        <begin position="422"/>
        <end position="444"/>
    </location>
</feature>
<organism evidence="3 4">
    <name type="scientific">Batrachochytrium salamandrivorans</name>
    <dbReference type="NCBI Taxonomy" id="1357716"/>
    <lineage>
        <taxon>Eukaryota</taxon>
        <taxon>Fungi</taxon>
        <taxon>Fungi incertae sedis</taxon>
        <taxon>Chytridiomycota</taxon>
        <taxon>Chytridiomycota incertae sedis</taxon>
        <taxon>Chytridiomycetes</taxon>
        <taxon>Rhizophydiales</taxon>
        <taxon>Rhizophydiales incertae sedis</taxon>
        <taxon>Batrachochytrium</taxon>
    </lineage>
</organism>